<evidence type="ECO:0000313" key="2">
    <source>
        <dbReference type="EMBL" id="KMW16085.1"/>
    </source>
</evidence>
<accession>A0A0J9EKK4</accession>
<evidence type="ECO:0000313" key="3">
    <source>
        <dbReference type="Proteomes" id="UP000037392"/>
    </source>
</evidence>
<organism evidence="2 3">
    <name type="scientific">[Clostridium] citroniae WAL-19142</name>
    <dbReference type="NCBI Taxonomy" id="742734"/>
    <lineage>
        <taxon>Bacteria</taxon>
        <taxon>Bacillati</taxon>
        <taxon>Bacillota</taxon>
        <taxon>Clostridia</taxon>
        <taxon>Lachnospirales</taxon>
        <taxon>Lachnospiraceae</taxon>
        <taxon>Enterocloster</taxon>
    </lineage>
</organism>
<dbReference type="EMBL" id="ADLK01000032">
    <property type="protein sequence ID" value="KMW16085.1"/>
    <property type="molecule type" value="Genomic_DNA"/>
</dbReference>
<protein>
    <submittedName>
        <fullName evidence="2">Uncharacterized protein</fullName>
    </submittedName>
</protein>
<evidence type="ECO:0000256" key="1">
    <source>
        <dbReference type="SAM" id="MobiDB-lite"/>
    </source>
</evidence>
<feature type="region of interest" description="Disordered" evidence="1">
    <location>
        <begin position="1"/>
        <end position="52"/>
    </location>
</feature>
<name>A0A0J9EKK4_9FIRM</name>
<sequence>MNAGQTPMEPLELPGRNSSTYGDGDIPEIDLPGTADATPSIPEECPGRGMES</sequence>
<dbReference type="GeneID" id="93163869"/>
<dbReference type="AlphaFoldDB" id="A0A0J9EKK4"/>
<dbReference type="PATRIC" id="fig|742734.4.peg.4851"/>
<reference evidence="2 3" key="1">
    <citation type="submission" date="2011-04" db="EMBL/GenBank/DDBJ databases">
        <title>The Genome Sequence of Clostridium citroniae WAL-19142.</title>
        <authorList>
            <consortium name="The Broad Institute Genome Sequencing Platform"/>
            <person name="Earl A."/>
            <person name="Ward D."/>
            <person name="Feldgarden M."/>
            <person name="Gevers D."/>
            <person name="Warren Y.A."/>
            <person name="Tyrrell K.L."/>
            <person name="Citron D.M."/>
            <person name="Goldstein E.J."/>
            <person name="Daigneault M."/>
            <person name="Allen-Vercoe E."/>
            <person name="Young S.K."/>
            <person name="Zeng Q."/>
            <person name="Gargeya S."/>
            <person name="Fitzgerald M."/>
            <person name="Haas B."/>
            <person name="Abouelleil A."/>
            <person name="Alvarado L."/>
            <person name="Arachchi H.M."/>
            <person name="Berlin A."/>
            <person name="Brown A."/>
            <person name="Chapman S.B."/>
            <person name="Chen Z."/>
            <person name="Dunbar C."/>
            <person name="Freedman E."/>
            <person name="Gearin G."/>
            <person name="Gellesch M."/>
            <person name="Goldberg J."/>
            <person name="Griggs A."/>
            <person name="Gujja S."/>
            <person name="Heilman E.R."/>
            <person name="Heiman D."/>
            <person name="Howarth C."/>
            <person name="Larson L."/>
            <person name="Lui A."/>
            <person name="MacDonald P.J."/>
            <person name="Mehta T."/>
            <person name="Montmayeur A."/>
            <person name="Murphy C."/>
            <person name="Neiman D."/>
            <person name="Pearson M."/>
            <person name="Priest M."/>
            <person name="Roberts A."/>
            <person name="Saif S."/>
            <person name="Shea T."/>
            <person name="Shenoy N."/>
            <person name="Sisk P."/>
            <person name="Stolte C."/>
            <person name="Sykes S."/>
            <person name="White J."/>
            <person name="Yandava C."/>
            <person name="Wortman J."/>
            <person name="Nusbaum C."/>
            <person name="Birren B."/>
        </authorList>
    </citation>
    <scope>NUCLEOTIDE SEQUENCE [LARGE SCALE GENOMIC DNA]</scope>
    <source>
        <strain evidence="2 3">WAL-19142</strain>
    </source>
</reference>
<dbReference type="Proteomes" id="UP000037392">
    <property type="component" value="Unassembled WGS sequence"/>
</dbReference>
<proteinExistence type="predicted"/>
<dbReference type="RefSeq" id="WP_007867776.1">
    <property type="nucleotide sequence ID" value="NZ_KQ235882.1"/>
</dbReference>
<comment type="caution">
    <text evidence="2">The sequence shown here is derived from an EMBL/GenBank/DDBJ whole genome shotgun (WGS) entry which is preliminary data.</text>
</comment>
<gene>
    <name evidence="2" type="ORF">HMPREF9470_04523</name>
</gene>